<keyword evidence="4" id="KW-1185">Reference proteome</keyword>
<dbReference type="eggNOG" id="COG0308">
    <property type="taxonomic scope" value="Bacteria"/>
</dbReference>
<evidence type="ECO:0000259" key="2">
    <source>
        <dbReference type="Pfam" id="PF13485"/>
    </source>
</evidence>
<organism evidence="3 4">
    <name type="scientific">Thermincola potens (strain JR)</name>
    <dbReference type="NCBI Taxonomy" id="635013"/>
    <lineage>
        <taxon>Bacteria</taxon>
        <taxon>Bacillati</taxon>
        <taxon>Bacillota</taxon>
        <taxon>Clostridia</taxon>
        <taxon>Eubacteriales</taxon>
        <taxon>Thermincolaceae</taxon>
        <taxon>Thermincola</taxon>
    </lineage>
</organism>
<evidence type="ECO:0000313" key="4">
    <source>
        <dbReference type="Proteomes" id="UP000002377"/>
    </source>
</evidence>
<keyword evidence="1" id="KW-0472">Membrane</keyword>
<dbReference type="Proteomes" id="UP000002377">
    <property type="component" value="Chromosome"/>
</dbReference>
<sequence length="296" mass="34482">MSFLDATFLGTNFLLKKTVQLVLALFILFVIVSVRAPMLSKTYIYSIFRELSKAQMMWKTRSWNQNEGEHFIVRYQSADRDIARLVLDAAENAYIPIRRDFAYAPKDKVLIVVYPTRESLSKSFGWDADESAMGVYWAGVIRVLSPKQWIEADTPEDMKAVFETRGPMAHEFTHLVVDYITRGNYPRWLTEGIALYQEFKIVGDVEEEYRQPVSGKKLYPLNMMDRQFDALADQSLAYRQSYEAVRYIVEKHGESKLWEILVRLSMGETINQSFEHALDMNLDEFQSEFADWVKSN</sequence>
<dbReference type="InterPro" id="IPR039568">
    <property type="entry name" value="Peptidase_MA-like_dom"/>
</dbReference>
<dbReference type="STRING" id="635013.TherJR_0160"/>
<reference evidence="3 4" key="1">
    <citation type="submission" date="2010-05" db="EMBL/GenBank/DDBJ databases">
        <title>Complete sequence of Thermincola sp. JR.</title>
        <authorList>
            <consortium name="US DOE Joint Genome Institute"/>
            <person name="Lucas S."/>
            <person name="Copeland A."/>
            <person name="Lapidus A."/>
            <person name="Cheng J.-F."/>
            <person name="Bruce D."/>
            <person name="Goodwin L."/>
            <person name="Pitluck S."/>
            <person name="Chertkov O."/>
            <person name="Detter J.C."/>
            <person name="Han C."/>
            <person name="Tapia R."/>
            <person name="Land M."/>
            <person name="Hauser L."/>
            <person name="Kyrpides N."/>
            <person name="Mikhailova N."/>
            <person name="Hazen T.C."/>
            <person name="Woyke T."/>
        </authorList>
    </citation>
    <scope>NUCLEOTIDE SEQUENCE [LARGE SCALE GENOMIC DNA]</scope>
    <source>
        <strain evidence="3 4">JR</strain>
    </source>
</reference>
<dbReference type="HOGENOM" id="CLU_079582_0_0_9"/>
<dbReference type="Pfam" id="PF13485">
    <property type="entry name" value="Peptidase_MA_2"/>
    <property type="match status" value="1"/>
</dbReference>
<keyword evidence="1" id="KW-1133">Transmembrane helix</keyword>
<dbReference type="OrthoDB" id="9787613at2"/>
<evidence type="ECO:0000313" key="3">
    <source>
        <dbReference type="EMBL" id="ADG81051.1"/>
    </source>
</evidence>
<accession>D5X951</accession>
<protein>
    <recommendedName>
        <fullName evidence="2">Peptidase MA-like domain-containing protein</fullName>
    </recommendedName>
</protein>
<evidence type="ECO:0000256" key="1">
    <source>
        <dbReference type="SAM" id="Phobius"/>
    </source>
</evidence>
<name>D5X951_THEPJ</name>
<dbReference type="KEGG" id="tjr:TherJR_0160"/>
<dbReference type="AlphaFoldDB" id="D5X951"/>
<feature type="transmembrane region" description="Helical" evidence="1">
    <location>
        <begin position="20"/>
        <end position="39"/>
    </location>
</feature>
<dbReference type="EMBL" id="CP002028">
    <property type="protein sequence ID" value="ADG81051.1"/>
    <property type="molecule type" value="Genomic_DNA"/>
</dbReference>
<dbReference type="RefSeq" id="WP_013119079.1">
    <property type="nucleotide sequence ID" value="NC_014152.1"/>
</dbReference>
<gene>
    <name evidence="3" type="ordered locus">TherJR_0160</name>
</gene>
<keyword evidence="1" id="KW-0812">Transmembrane</keyword>
<proteinExistence type="predicted"/>
<feature type="domain" description="Peptidase MA-like" evidence="2">
    <location>
        <begin position="163"/>
        <end position="294"/>
    </location>
</feature>